<keyword evidence="1" id="KW-0812">Transmembrane</keyword>
<dbReference type="AlphaFoldDB" id="A0A2U3KI26"/>
<keyword evidence="1" id="KW-1133">Transmembrane helix</keyword>
<gene>
    <name evidence="2" type="ORF">SBA1_270037</name>
</gene>
<keyword evidence="1" id="KW-0472">Membrane</keyword>
<accession>A0A2U3KI26</accession>
<feature type="transmembrane region" description="Helical" evidence="1">
    <location>
        <begin position="6"/>
        <end position="25"/>
    </location>
</feature>
<name>A0A2U3KI26_9BACT</name>
<evidence type="ECO:0000313" key="2">
    <source>
        <dbReference type="EMBL" id="SPF39322.1"/>
    </source>
</evidence>
<feature type="transmembrane region" description="Helical" evidence="1">
    <location>
        <begin position="45"/>
        <end position="65"/>
    </location>
</feature>
<reference evidence="3" key="1">
    <citation type="submission" date="2018-02" db="EMBL/GenBank/DDBJ databases">
        <authorList>
            <person name="Hausmann B."/>
        </authorList>
    </citation>
    <scope>NUCLEOTIDE SEQUENCE [LARGE SCALE GENOMIC DNA]</scope>
    <source>
        <strain evidence="3">Peat soil MAG SbA1</strain>
    </source>
</reference>
<sequence>MLYDLSVWLAGLILLTPILVFGLAWARISRYYHGRQVHRRQKISYMAALVAGSVSTLAYLGYWSWRVCQMYHATLPLIGLLTLDRLIYVSRALSMATIACLLFGRGPYRMPLALATLWVTFQLWVHGDIIHWA</sequence>
<protein>
    <submittedName>
        <fullName evidence="2">Uncharacterized protein</fullName>
    </submittedName>
</protein>
<dbReference type="Proteomes" id="UP000238701">
    <property type="component" value="Unassembled WGS sequence"/>
</dbReference>
<feature type="transmembrane region" description="Helical" evidence="1">
    <location>
        <begin position="85"/>
        <end position="104"/>
    </location>
</feature>
<proteinExistence type="predicted"/>
<evidence type="ECO:0000313" key="3">
    <source>
        <dbReference type="Proteomes" id="UP000238701"/>
    </source>
</evidence>
<evidence type="ECO:0000256" key="1">
    <source>
        <dbReference type="SAM" id="Phobius"/>
    </source>
</evidence>
<organism evidence="2 3">
    <name type="scientific">Candidatus Sulfotelmatobacter kueseliae</name>
    <dbReference type="NCBI Taxonomy" id="2042962"/>
    <lineage>
        <taxon>Bacteria</taxon>
        <taxon>Pseudomonadati</taxon>
        <taxon>Acidobacteriota</taxon>
        <taxon>Terriglobia</taxon>
        <taxon>Terriglobales</taxon>
        <taxon>Candidatus Korobacteraceae</taxon>
        <taxon>Candidatus Sulfotelmatobacter</taxon>
    </lineage>
</organism>
<dbReference type="EMBL" id="OMOD01000119">
    <property type="protein sequence ID" value="SPF39322.1"/>
    <property type="molecule type" value="Genomic_DNA"/>
</dbReference>